<dbReference type="Pfam" id="PF01676">
    <property type="entry name" value="Metalloenzyme"/>
    <property type="match status" value="1"/>
</dbReference>
<dbReference type="UniPathway" id="UPA00109">
    <property type="reaction ID" value="UER00186"/>
</dbReference>
<dbReference type="NCBIfam" id="TIGR01307">
    <property type="entry name" value="pgm_bpd_ind"/>
    <property type="match status" value="1"/>
</dbReference>
<dbReference type="EMBL" id="VZIZ01000001">
    <property type="protein sequence ID" value="KAF0570205.1"/>
    <property type="molecule type" value="Genomic_DNA"/>
</dbReference>
<comment type="pathway">
    <text evidence="3 9">Carbohydrate degradation; glycolysis; pyruvate from D-glyceraldehyde 3-phosphate: step 3/5.</text>
</comment>
<proteinExistence type="inferred from homology"/>
<feature type="binding site" evidence="9 12">
    <location>
        <position position="373"/>
    </location>
    <ligand>
        <name>substrate</name>
    </ligand>
</feature>
<dbReference type="Pfam" id="PF06415">
    <property type="entry name" value="iPGM_N"/>
    <property type="match status" value="1"/>
</dbReference>
<feature type="binding site" evidence="9 12">
    <location>
        <begin position="179"/>
        <end position="180"/>
    </location>
    <ligand>
        <name>substrate</name>
    </ligand>
</feature>
<feature type="binding site" evidence="9 13">
    <location>
        <position position="38"/>
    </location>
    <ligand>
        <name>Mn(2+)</name>
        <dbReference type="ChEBI" id="CHEBI:29035"/>
        <label>2</label>
    </ligand>
</feature>
<keyword evidence="6 9" id="KW-0324">Glycolysis</keyword>
<feature type="binding site" evidence="9 13">
    <location>
        <position position="444"/>
    </location>
    <ligand>
        <name>Mn(2+)</name>
        <dbReference type="ChEBI" id="CHEBI:29035"/>
        <label>1</label>
    </ligand>
</feature>
<evidence type="ECO:0000256" key="11">
    <source>
        <dbReference type="PIRSR" id="PIRSR001492-1"/>
    </source>
</evidence>
<dbReference type="Gene3D" id="3.40.1450.10">
    <property type="entry name" value="BPG-independent phosphoglycerate mutase, domain B"/>
    <property type="match status" value="1"/>
</dbReference>
<feature type="active site" description="Phosphoserine intermediate" evidence="9 11">
    <location>
        <position position="88"/>
    </location>
</feature>
<dbReference type="CDD" id="cd16010">
    <property type="entry name" value="iPGM"/>
    <property type="match status" value="1"/>
</dbReference>
<evidence type="ECO:0000313" key="18">
    <source>
        <dbReference type="Proteomes" id="UP000471465"/>
    </source>
</evidence>
<evidence type="ECO:0000256" key="8">
    <source>
        <dbReference type="ARBA" id="ARBA00023235"/>
    </source>
</evidence>
<feature type="binding site" evidence="9 12">
    <location>
        <position position="223"/>
    </location>
    <ligand>
        <name>substrate</name>
    </ligand>
</feature>
<dbReference type="EC" id="5.4.2.12" evidence="9 10"/>
<dbReference type="InterPro" id="IPR017850">
    <property type="entry name" value="Alkaline_phosphatase_core_sf"/>
</dbReference>
<feature type="binding site" evidence="9 13">
    <location>
        <position position="482"/>
    </location>
    <ligand>
        <name>Mn(2+)</name>
        <dbReference type="ChEBI" id="CHEBI:29035"/>
        <label>2</label>
    </ligand>
</feature>
<feature type="binding site" evidence="9 13">
    <location>
        <position position="500"/>
    </location>
    <ligand>
        <name>Mn(2+)</name>
        <dbReference type="ChEBI" id="CHEBI:29035"/>
        <label>1</label>
    </ligand>
</feature>
<comment type="function">
    <text evidence="2 9">Catalyzes the interconversion of 2-phosphoglycerate and 3-phosphoglycerate.</text>
</comment>
<dbReference type="SUPFAM" id="SSF64158">
    <property type="entry name" value="2,3-Bisphosphoglycerate-independent phosphoglycerate mutase, substrate-binding domain"/>
    <property type="match status" value="1"/>
</dbReference>
<dbReference type="PANTHER" id="PTHR31637">
    <property type="entry name" value="2,3-BISPHOSPHOGLYCERATE-INDEPENDENT PHOSPHOGLYCERATE MUTASE"/>
    <property type="match status" value="1"/>
</dbReference>
<dbReference type="HAMAP" id="MF_01038">
    <property type="entry name" value="GpmI"/>
    <property type="match status" value="1"/>
</dbReference>
<evidence type="ECO:0000313" key="17">
    <source>
        <dbReference type="EMBL" id="KAF0570205.1"/>
    </source>
</evidence>
<evidence type="ECO:0000256" key="3">
    <source>
        <dbReference type="ARBA" id="ARBA00004798"/>
    </source>
</evidence>
<dbReference type="FunFam" id="3.40.720.10:FF:000001">
    <property type="entry name" value="2,3-bisphosphoglycerate-independent phosphoglycerate mutase"/>
    <property type="match status" value="1"/>
</dbReference>
<evidence type="ECO:0000256" key="6">
    <source>
        <dbReference type="ARBA" id="ARBA00023152"/>
    </source>
</evidence>
<comment type="subunit">
    <text evidence="9">Monomer.</text>
</comment>
<feature type="domain" description="Metalloenzyme" evidence="15">
    <location>
        <begin position="31"/>
        <end position="537"/>
    </location>
</feature>
<keyword evidence="18" id="KW-1185">Reference proteome</keyword>
<dbReference type="GO" id="GO:0006007">
    <property type="term" value="P:glucose catabolic process"/>
    <property type="evidence" value="ECO:0007669"/>
    <property type="project" value="InterPro"/>
</dbReference>
<comment type="cofactor">
    <cofactor evidence="9">
        <name>Mn(2+)</name>
        <dbReference type="ChEBI" id="CHEBI:29035"/>
    </cofactor>
    <text evidence="9">Binds 2 manganese ions per subunit.</text>
</comment>
<dbReference type="RefSeq" id="WP_160020817.1">
    <property type="nucleotide sequence ID" value="NZ_VZIZ01000001.1"/>
</dbReference>
<dbReference type="PANTHER" id="PTHR31637:SF0">
    <property type="entry name" value="2,3-BISPHOSPHOGLYCERATE-INDEPENDENT PHOSPHOGLYCERATE MUTASE"/>
    <property type="match status" value="1"/>
</dbReference>
<feature type="binding site" evidence="9 13">
    <location>
        <position position="88"/>
    </location>
    <ligand>
        <name>Mn(2+)</name>
        <dbReference type="ChEBI" id="CHEBI:29035"/>
        <label>2</label>
    </ligand>
</feature>
<feature type="binding site" evidence="9 13">
    <location>
        <position position="440"/>
    </location>
    <ligand>
        <name>Mn(2+)</name>
        <dbReference type="ChEBI" id="CHEBI:29035"/>
        <label>1</label>
    </ligand>
</feature>
<accession>A0A6N7C2L0</accession>
<keyword evidence="7 9" id="KW-0464">Manganese</keyword>
<dbReference type="GO" id="GO:0005829">
    <property type="term" value="C:cytosol"/>
    <property type="evidence" value="ECO:0007669"/>
    <property type="project" value="TreeGrafter"/>
</dbReference>
<dbReference type="GO" id="GO:0030145">
    <property type="term" value="F:manganese ion binding"/>
    <property type="evidence" value="ECO:0007669"/>
    <property type="project" value="UniProtKB-UniRule"/>
</dbReference>
<dbReference type="SUPFAM" id="SSF53649">
    <property type="entry name" value="Alkaline phosphatase-like"/>
    <property type="match status" value="1"/>
</dbReference>
<organism evidence="17 18">
    <name type="scientific">Psychrobacter nivimaris</name>
    <dbReference type="NCBI Taxonomy" id="281738"/>
    <lineage>
        <taxon>Bacteria</taxon>
        <taxon>Pseudomonadati</taxon>
        <taxon>Pseudomonadota</taxon>
        <taxon>Gammaproteobacteria</taxon>
        <taxon>Moraxellales</taxon>
        <taxon>Moraxellaceae</taxon>
        <taxon>Psychrobacter</taxon>
    </lineage>
</organism>
<feature type="binding site" evidence="9 13">
    <location>
        <position position="481"/>
    </location>
    <ligand>
        <name>Mn(2+)</name>
        <dbReference type="ChEBI" id="CHEBI:29035"/>
        <label>2</label>
    </ligand>
</feature>
<name>A0A6N7C2L0_9GAMM</name>
<comment type="similarity">
    <text evidence="4 9">Belongs to the BPG-independent phosphoglycerate mutase family.</text>
</comment>
<keyword evidence="8 9" id="KW-0413">Isomerase</keyword>
<evidence type="ECO:0000256" key="10">
    <source>
        <dbReference type="NCBIfam" id="TIGR01307"/>
    </source>
</evidence>
<dbReference type="InterPro" id="IPR036646">
    <property type="entry name" value="PGAM_B_sf"/>
</dbReference>
<evidence type="ECO:0000256" key="7">
    <source>
        <dbReference type="ARBA" id="ARBA00023211"/>
    </source>
</evidence>
<comment type="catalytic activity">
    <reaction evidence="1 9">
        <text>(2R)-2-phosphoglycerate = (2R)-3-phosphoglycerate</text>
        <dbReference type="Rhea" id="RHEA:15901"/>
        <dbReference type="ChEBI" id="CHEBI:58272"/>
        <dbReference type="ChEBI" id="CHEBI:58289"/>
        <dbReference type="EC" id="5.4.2.12"/>
    </reaction>
</comment>
<dbReference type="InterPro" id="IPR011258">
    <property type="entry name" value="BPG-indep_PGM_N"/>
</dbReference>
<gene>
    <name evidence="9" type="primary">gpmI</name>
    <name evidence="17" type="ORF">FQV37_49</name>
</gene>
<keyword evidence="5 9" id="KW-0479">Metal-binding</keyword>
<feature type="compositionally biased region" description="Polar residues" evidence="14">
    <location>
        <begin position="1"/>
        <end position="25"/>
    </location>
</feature>
<evidence type="ECO:0000256" key="13">
    <source>
        <dbReference type="PIRSR" id="PIRSR001492-3"/>
    </source>
</evidence>
<evidence type="ECO:0000256" key="5">
    <source>
        <dbReference type="ARBA" id="ARBA00022723"/>
    </source>
</evidence>
<dbReference type="Gene3D" id="3.40.720.10">
    <property type="entry name" value="Alkaline Phosphatase, subunit A"/>
    <property type="match status" value="1"/>
</dbReference>
<dbReference type="GO" id="GO:0006096">
    <property type="term" value="P:glycolytic process"/>
    <property type="evidence" value="ECO:0007669"/>
    <property type="project" value="UniProtKB-UniRule"/>
</dbReference>
<feature type="binding site" evidence="9 12">
    <location>
        <begin position="293"/>
        <end position="296"/>
    </location>
    <ligand>
        <name>substrate</name>
    </ligand>
</feature>
<sequence>MTSTQQASDSIDNNKTQLSNNQDGAQNKKIPHVLMILDGFGHREEDKDNAIAAANMPNLDKIYQQYPHGLISASGEDVGLPDGQFGNSEVGHMNLGAGRVLYQDSTRISSELANREFYKNEALVNAVKAANERGGNVHIMGLLSDGGVHSHQDHIEGMCHSALVHGAKNVFIHCFLDGRDTPPKSADKYINRLRDYINKLNAHYEGGRVQIASIIGRYYAMDRDNRWDRVQKAYELITEGKADRLSTRADGAVQAAYKARETDEFVSPTTVIGRDEVPYTVNDNDALIFMNFRADRARELAQAFVLPDHEFSGFARQKQPKLAAFVMLTKYSDVLADNPKTSIAYYPTSLANTLGEYLQDQGKTQLRIAETEKYAHVTFFFSGGREEEYQGETRILVPSPDVATYDLQPEMSAPEVTDKLVEAIESGQYDVLVVNYANGDMVGHTGIFDAAVKAVEALDVCVGRIESAVRAVGGDMLITADHGNCEQMQDYESGQVHTQHTTEHVPLIYVGEQKLQVRRGGKLSDVAPTILSLMNVDAPAEMTGESLLVPAV</sequence>
<evidence type="ECO:0000259" key="15">
    <source>
        <dbReference type="Pfam" id="PF01676"/>
    </source>
</evidence>
<evidence type="ECO:0000256" key="1">
    <source>
        <dbReference type="ARBA" id="ARBA00000370"/>
    </source>
</evidence>
<evidence type="ECO:0000259" key="16">
    <source>
        <dbReference type="Pfam" id="PF06415"/>
    </source>
</evidence>
<feature type="domain" description="BPG-independent PGAM N-terminal" evidence="16">
    <location>
        <begin position="108"/>
        <end position="332"/>
    </location>
</feature>
<protein>
    <recommendedName>
        <fullName evidence="9 10">2,3-bisphosphoglycerate-independent phosphoglycerate mutase</fullName>
        <shortName evidence="9">BPG-independent PGAM</shortName>
        <shortName evidence="9">Phosphoglyceromutase</shortName>
        <shortName evidence="9">iPGM</shortName>
        <ecNumber evidence="9 10">5.4.2.12</ecNumber>
    </recommendedName>
</protein>
<dbReference type="GO" id="GO:0004619">
    <property type="term" value="F:phosphoglycerate mutase activity"/>
    <property type="evidence" value="ECO:0007669"/>
    <property type="project" value="UniProtKB-UniRule"/>
</dbReference>
<feature type="binding site" evidence="9 12">
    <location>
        <position position="149"/>
    </location>
    <ligand>
        <name>substrate</name>
    </ligand>
</feature>
<evidence type="ECO:0000256" key="14">
    <source>
        <dbReference type="SAM" id="MobiDB-lite"/>
    </source>
</evidence>
<dbReference type="FunFam" id="3.40.1450.10:FF:000002">
    <property type="entry name" value="2,3-bisphosphoglycerate-independent phosphoglycerate mutase"/>
    <property type="match status" value="1"/>
</dbReference>
<evidence type="ECO:0000256" key="2">
    <source>
        <dbReference type="ARBA" id="ARBA00002315"/>
    </source>
</evidence>
<evidence type="ECO:0000256" key="4">
    <source>
        <dbReference type="ARBA" id="ARBA00008819"/>
    </source>
</evidence>
<dbReference type="InterPro" id="IPR005995">
    <property type="entry name" value="Pgm_bpd_ind"/>
</dbReference>
<reference evidence="17 18" key="1">
    <citation type="submission" date="2019-09" db="EMBL/GenBank/DDBJ databases">
        <title>Draft genome sequence of Psychrobacter nivimaris LAMA 639, in search for biotechnological relevant genes.</title>
        <authorList>
            <person name="Lima A.O.S."/>
            <person name="Staloch B.E.K."/>
            <person name="Freitas R.C."/>
            <person name="Niero H."/>
            <person name="Silva M.A.C."/>
        </authorList>
    </citation>
    <scope>NUCLEOTIDE SEQUENCE [LARGE SCALE GENOMIC DNA]</scope>
    <source>
        <strain evidence="17 18">LAMA 639</strain>
    </source>
</reference>
<evidence type="ECO:0000256" key="12">
    <source>
        <dbReference type="PIRSR" id="PIRSR001492-2"/>
    </source>
</evidence>
<feature type="region of interest" description="Disordered" evidence="14">
    <location>
        <begin position="1"/>
        <end position="27"/>
    </location>
</feature>
<dbReference type="InterPro" id="IPR006124">
    <property type="entry name" value="Metalloenzyme"/>
</dbReference>
<dbReference type="AlphaFoldDB" id="A0A6N7C2L0"/>
<feature type="binding site" evidence="9 12">
    <location>
        <position position="217"/>
    </location>
    <ligand>
        <name>substrate</name>
    </ligand>
</feature>
<evidence type="ECO:0000256" key="9">
    <source>
        <dbReference type="HAMAP-Rule" id="MF_01038"/>
    </source>
</evidence>
<comment type="caution">
    <text evidence="17">The sequence shown here is derived from an EMBL/GenBank/DDBJ whole genome shotgun (WGS) entry which is preliminary data.</text>
</comment>
<dbReference type="PIRSF" id="PIRSF001492">
    <property type="entry name" value="IPGAM"/>
    <property type="match status" value="1"/>
</dbReference>
<dbReference type="Proteomes" id="UP000471465">
    <property type="component" value="Unassembled WGS sequence"/>
</dbReference>